<gene>
    <name evidence="4" type="ORF">EVEC_LOCUS11013</name>
</gene>
<dbReference type="WBParaSite" id="EVEC_0001173501-mRNA-1">
    <property type="protein sequence ID" value="EVEC_0001173501-mRNA-1"/>
    <property type="gene ID" value="EVEC_0001173501"/>
</dbReference>
<dbReference type="SMART" id="SM00326">
    <property type="entry name" value="SH3"/>
    <property type="match status" value="3"/>
</dbReference>
<name>A0A0N4VLG7_ENTVE</name>
<dbReference type="InterPro" id="IPR039801">
    <property type="entry name" value="EPS8-like"/>
</dbReference>
<dbReference type="PANTHER" id="PTHR12287:SF22">
    <property type="entry name" value="EPIDERMAL GROWTH FACTOR RECEPTOR KINASE SUBSTRATE 8-LIKE PROTEIN 3"/>
    <property type="match status" value="1"/>
</dbReference>
<dbReference type="GO" id="GO:0032587">
    <property type="term" value="C:ruffle membrane"/>
    <property type="evidence" value="ECO:0007669"/>
    <property type="project" value="TreeGrafter"/>
</dbReference>
<dbReference type="InterPro" id="IPR001452">
    <property type="entry name" value="SH3_domain"/>
</dbReference>
<dbReference type="EMBL" id="UXUI01011471">
    <property type="protein sequence ID" value="VDD96262.1"/>
    <property type="molecule type" value="Genomic_DNA"/>
</dbReference>
<evidence type="ECO:0000259" key="3">
    <source>
        <dbReference type="PROSITE" id="PS50002"/>
    </source>
</evidence>
<accession>A0A0N4VLG7</accession>
<dbReference type="STRING" id="51028.A0A0N4VLG7"/>
<feature type="domain" description="SH3" evidence="3">
    <location>
        <begin position="21"/>
        <end position="80"/>
    </location>
</feature>
<dbReference type="Proteomes" id="UP000274131">
    <property type="component" value="Unassembled WGS sequence"/>
</dbReference>
<feature type="domain" description="SH3" evidence="3">
    <location>
        <begin position="237"/>
        <end position="298"/>
    </location>
</feature>
<keyword evidence="5" id="KW-1185">Reference proteome</keyword>
<dbReference type="Gene3D" id="2.30.30.40">
    <property type="entry name" value="SH3 Domains"/>
    <property type="match status" value="3"/>
</dbReference>
<evidence type="ECO:0000256" key="2">
    <source>
        <dbReference type="PROSITE-ProRule" id="PRU00192"/>
    </source>
</evidence>
<dbReference type="SUPFAM" id="SSF50044">
    <property type="entry name" value="SH3-domain"/>
    <property type="match status" value="3"/>
</dbReference>
<evidence type="ECO:0000313" key="5">
    <source>
        <dbReference type="Proteomes" id="UP000274131"/>
    </source>
</evidence>
<dbReference type="OrthoDB" id="9991832at2759"/>
<evidence type="ECO:0000313" key="6">
    <source>
        <dbReference type="WBParaSite" id="EVEC_0001173501-mRNA-1"/>
    </source>
</evidence>
<dbReference type="GO" id="GO:0007266">
    <property type="term" value="P:Rho protein signal transduction"/>
    <property type="evidence" value="ECO:0007669"/>
    <property type="project" value="TreeGrafter"/>
</dbReference>
<dbReference type="Pfam" id="PF07653">
    <property type="entry name" value="SH3_2"/>
    <property type="match status" value="2"/>
</dbReference>
<evidence type="ECO:0000256" key="1">
    <source>
        <dbReference type="ARBA" id="ARBA00022443"/>
    </source>
</evidence>
<dbReference type="GO" id="GO:1900029">
    <property type="term" value="P:positive regulation of ruffle assembly"/>
    <property type="evidence" value="ECO:0007669"/>
    <property type="project" value="TreeGrafter"/>
</dbReference>
<proteinExistence type="predicted"/>
<reference evidence="4 5" key="2">
    <citation type="submission" date="2018-10" db="EMBL/GenBank/DDBJ databases">
        <authorList>
            <consortium name="Pathogen Informatics"/>
        </authorList>
    </citation>
    <scope>NUCLEOTIDE SEQUENCE [LARGE SCALE GENOMIC DNA]</scope>
</reference>
<dbReference type="Pfam" id="PF00018">
    <property type="entry name" value="SH3_1"/>
    <property type="match status" value="1"/>
</dbReference>
<dbReference type="CDD" id="cd00174">
    <property type="entry name" value="SH3"/>
    <property type="match status" value="1"/>
</dbReference>
<dbReference type="InterPro" id="IPR036028">
    <property type="entry name" value="SH3-like_dom_sf"/>
</dbReference>
<dbReference type="PANTHER" id="PTHR12287">
    <property type="entry name" value="EPIDERMAL GROWTH FACTOR RECEPTOR KINASE SUBSTRATE EPS8-RELATED PROTEIN"/>
    <property type="match status" value="1"/>
</dbReference>
<dbReference type="GO" id="GO:0031982">
    <property type="term" value="C:vesicle"/>
    <property type="evidence" value="ECO:0007669"/>
    <property type="project" value="TreeGrafter"/>
</dbReference>
<evidence type="ECO:0000313" key="4">
    <source>
        <dbReference type="EMBL" id="VDD96262.1"/>
    </source>
</evidence>
<keyword evidence="1 2" id="KW-0728">SH3 domain</keyword>
<dbReference type="PROSITE" id="PS50002">
    <property type="entry name" value="SH3"/>
    <property type="match status" value="3"/>
</dbReference>
<organism evidence="6">
    <name type="scientific">Enterobius vermicularis</name>
    <name type="common">Human pinworm</name>
    <dbReference type="NCBI Taxonomy" id="51028"/>
    <lineage>
        <taxon>Eukaryota</taxon>
        <taxon>Metazoa</taxon>
        <taxon>Ecdysozoa</taxon>
        <taxon>Nematoda</taxon>
        <taxon>Chromadorea</taxon>
        <taxon>Rhabditida</taxon>
        <taxon>Spirurina</taxon>
        <taxon>Oxyuridomorpha</taxon>
        <taxon>Oxyuroidea</taxon>
        <taxon>Oxyuridae</taxon>
        <taxon>Enterobius</taxon>
    </lineage>
</organism>
<dbReference type="GO" id="GO:0035023">
    <property type="term" value="P:regulation of Rho protein signal transduction"/>
    <property type="evidence" value="ECO:0007669"/>
    <property type="project" value="TreeGrafter"/>
</dbReference>
<dbReference type="AlphaFoldDB" id="A0A0N4VLG7"/>
<sequence length="299" mass="34145">MSFLNDELPTWVCAKHVSSFPPYTTAQVTKTFRATVADELSVDEGETVSAVYKDDSWIYAQNQRGDKGFFPDAHCRLLLPQRVAADSKQKVIRRESEQFQKRIKKQNKFAGKPNVKVRRAQTFDYADTRPQLMPKTELWNDNKSLQDFLQSLHINDGFDDSEIFVKVPQAEKKVLYSFKARNSQELTVDKGQMVTVLNSSDRSWTYVKDAENNEGFIPAAFLEGSNILGKKELHRQSNFKDVVVLEEFRSANAADLRVYVGDVLRVIVPAVHGWYWANRLTDNRKGFVPESVVSVATKL</sequence>
<feature type="domain" description="SH3" evidence="3">
    <location>
        <begin position="167"/>
        <end position="227"/>
    </location>
</feature>
<reference evidence="6" key="1">
    <citation type="submission" date="2017-02" db="UniProtKB">
        <authorList>
            <consortium name="WormBaseParasite"/>
        </authorList>
    </citation>
    <scope>IDENTIFICATION</scope>
</reference>
<dbReference type="GO" id="GO:0003779">
    <property type="term" value="F:actin binding"/>
    <property type="evidence" value="ECO:0007669"/>
    <property type="project" value="TreeGrafter"/>
</dbReference>
<protein>
    <submittedName>
        <fullName evidence="6">SH3 domain-containing protein</fullName>
    </submittedName>
</protein>